<accession>A0AA89B346</accession>
<dbReference type="PANTHER" id="PTHR48475">
    <property type="entry name" value="RIBONUCLEASE H"/>
    <property type="match status" value="1"/>
</dbReference>
<dbReference type="Pfam" id="PF13456">
    <property type="entry name" value="RVT_3"/>
    <property type="match status" value="1"/>
</dbReference>
<comment type="caution">
    <text evidence="2">The sequence shown here is derived from an EMBL/GenBank/DDBJ whole genome shotgun (WGS) entry which is preliminary data.</text>
</comment>
<reference evidence="2" key="1">
    <citation type="submission" date="2022-12" db="EMBL/GenBank/DDBJ databases">
        <title>Draft genome assemblies for two species of Escallonia (Escalloniales).</title>
        <authorList>
            <person name="Chanderbali A."/>
            <person name="Dervinis C."/>
            <person name="Anghel I."/>
            <person name="Soltis D."/>
            <person name="Soltis P."/>
            <person name="Zapata F."/>
        </authorList>
    </citation>
    <scope>NUCLEOTIDE SEQUENCE</scope>
    <source>
        <strain evidence="2">UCBG64.0493</strain>
        <tissue evidence="2">Leaf</tissue>
    </source>
</reference>
<dbReference type="SUPFAM" id="SSF53098">
    <property type="entry name" value="Ribonuclease H-like"/>
    <property type="match status" value="1"/>
</dbReference>
<dbReference type="GO" id="GO:0003676">
    <property type="term" value="F:nucleic acid binding"/>
    <property type="evidence" value="ECO:0007669"/>
    <property type="project" value="InterPro"/>
</dbReference>
<dbReference type="AlphaFoldDB" id="A0AA89B346"/>
<organism evidence="2 3">
    <name type="scientific">Escallonia herrerae</name>
    <dbReference type="NCBI Taxonomy" id="1293975"/>
    <lineage>
        <taxon>Eukaryota</taxon>
        <taxon>Viridiplantae</taxon>
        <taxon>Streptophyta</taxon>
        <taxon>Embryophyta</taxon>
        <taxon>Tracheophyta</taxon>
        <taxon>Spermatophyta</taxon>
        <taxon>Magnoliopsida</taxon>
        <taxon>eudicotyledons</taxon>
        <taxon>Gunneridae</taxon>
        <taxon>Pentapetalae</taxon>
        <taxon>asterids</taxon>
        <taxon>campanulids</taxon>
        <taxon>Escalloniales</taxon>
        <taxon>Escalloniaceae</taxon>
        <taxon>Escallonia</taxon>
    </lineage>
</organism>
<dbReference type="PANTHER" id="PTHR48475:SF2">
    <property type="entry name" value="RIBONUCLEASE H"/>
    <property type="match status" value="1"/>
</dbReference>
<name>A0AA89B346_9ASTE</name>
<dbReference type="EMBL" id="JAVXUP010000662">
    <property type="protein sequence ID" value="KAK3023342.1"/>
    <property type="molecule type" value="Genomic_DNA"/>
</dbReference>
<feature type="domain" description="RNase H type-1" evidence="1">
    <location>
        <begin position="262"/>
        <end position="346"/>
    </location>
</feature>
<sequence length="381" mass="43471">MRAPSTLSWGELFLEAHLDRAKSLRKKMGTPPAQEKLMLDFLVVRVPSAYNAILGQTALNQLKVVVSIYYMKIKFPTKHGIEEVKGDQVVDQQCYMAACRTKNNETLVIKYLRDETKVERVKPAEDDLLNLELYPDNKDKTVRIGTGLEEGLKLKLFSLLRSYFDIFAWTSSHIPMIDPELREFNIKYKPRVTIKAQALIDFIVECTIPEDPSQLVISKASDPWLLYVDGSSTIGSSEVSLTLVSLEKFVIEYALCFDFQALNNEAEYEALLAGIRLAHSLKVDSLSIHNNSQLVVNHVLGEYEARDKRMIQYLQAVRTQTVKFKIFTIHQIQRDQNAQADSLSRLASTDVSEFFRAVYIELLKKSIRLMVKVDAIEQEPC</sequence>
<evidence type="ECO:0000259" key="1">
    <source>
        <dbReference type="Pfam" id="PF13456"/>
    </source>
</evidence>
<dbReference type="GO" id="GO:0004523">
    <property type="term" value="F:RNA-DNA hybrid ribonuclease activity"/>
    <property type="evidence" value="ECO:0007669"/>
    <property type="project" value="InterPro"/>
</dbReference>
<dbReference type="Proteomes" id="UP001188597">
    <property type="component" value="Unassembled WGS sequence"/>
</dbReference>
<dbReference type="InterPro" id="IPR012337">
    <property type="entry name" value="RNaseH-like_sf"/>
</dbReference>
<keyword evidence="3" id="KW-1185">Reference proteome</keyword>
<dbReference type="Gene3D" id="3.30.420.10">
    <property type="entry name" value="Ribonuclease H-like superfamily/Ribonuclease H"/>
    <property type="match status" value="1"/>
</dbReference>
<proteinExistence type="predicted"/>
<protein>
    <recommendedName>
        <fullName evidence="1">RNase H type-1 domain-containing protein</fullName>
    </recommendedName>
</protein>
<gene>
    <name evidence="2" type="ORF">RJ639_043529</name>
</gene>
<dbReference type="CDD" id="cd09279">
    <property type="entry name" value="RNase_HI_like"/>
    <property type="match status" value="1"/>
</dbReference>
<evidence type="ECO:0000313" key="2">
    <source>
        <dbReference type="EMBL" id="KAK3023342.1"/>
    </source>
</evidence>
<dbReference type="InterPro" id="IPR002156">
    <property type="entry name" value="RNaseH_domain"/>
</dbReference>
<dbReference type="InterPro" id="IPR036397">
    <property type="entry name" value="RNaseH_sf"/>
</dbReference>
<evidence type="ECO:0000313" key="3">
    <source>
        <dbReference type="Proteomes" id="UP001188597"/>
    </source>
</evidence>